<protein>
    <recommendedName>
        <fullName evidence="13">CDK5RAP1-like protein</fullName>
    </recommendedName>
</protein>
<dbReference type="PROSITE" id="PS51449">
    <property type="entry name" value="MTTASE_N"/>
    <property type="match status" value="1"/>
</dbReference>
<evidence type="ECO:0000256" key="7">
    <source>
        <dbReference type="ARBA" id="ARBA00023014"/>
    </source>
</evidence>
<dbReference type="InterPro" id="IPR006463">
    <property type="entry name" value="MiaB_methiolase"/>
</dbReference>
<dbReference type="SUPFAM" id="SSF102114">
    <property type="entry name" value="Radical SAM enzymes"/>
    <property type="match status" value="1"/>
</dbReference>
<keyword evidence="3" id="KW-0004">4Fe-4S</keyword>
<dbReference type="SFLD" id="SFLDF00413">
    <property type="entry name" value="CDK5RAP1"/>
    <property type="match status" value="1"/>
</dbReference>
<dbReference type="Pfam" id="PF04055">
    <property type="entry name" value="Radical_SAM"/>
    <property type="match status" value="1"/>
</dbReference>
<evidence type="ECO:0008006" key="13">
    <source>
        <dbReference type="Google" id="ProtNLM"/>
    </source>
</evidence>
<dbReference type="GO" id="GO:0035597">
    <property type="term" value="F:tRNA-2-methylthio-N(6)-dimethylallyladenosine(37) synthase activity"/>
    <property type="evidence" value="ECO:0007669"/>
    <property type="project" value="TreeGrafter"/>
</dbReference>
<dbReference type="CDD" id="cd01335">
    <property type="entry name" value="Radical_SAM"/>
    <property type="match status" value="1"/>
</dbReference>
<dbReference type="SFLD" id="SFLDG01082">
    <property type="entry name" value="B12-binding_domain_containing"/>
    <property type="match status" value="1"/>
</dbReference>
<dbReference type="InterPro" id="IPR038135">
    <property type="entry name" value="Methylthiotransferase_N_sf"/>
</dbReference>
<sequence>MAAGSRFRAAAAWSSSLQSSRRAFSARTPSRRRLEFAASLRDFTPHEGTADVGETNLPPYLTSAQLDGAGRGVYMETYGCQMNVADTEVVRSVLQGAGYSHAASLSGADVVLLNTCAIRENAEAKIWARLRAIRAERRKEAAGWRARGGLRPTRPVVGLLGCMGERLKGRLLEEDQLVDVVCGPDAYRALPRLLAQARGGQPALDVALSLDETYADVAPVREGSDGISAFVSIMRGCNNMCSYCIVPHTRGRERSRPSSSICAEVAQLAAQGYREVTLLGQNVNSYADGDGGDGGALVAPSPTRDGFTPMVPPPKASLRFAGLLDTLSAAHPEVRFRFTSPHPKDFPDQLLEVIRDRPNACASLHIPAQSGNAARQGDCMTRRGYSRETYMRLIERVREVLPGVAISSDFISGFCGETEADHAETLSLLEAAVRFERAFMFAYSLREKTHAAALSDDVPEPVKQRRLREVIDTFNAGARASNEEEVGTVHHVLVEALSKKSDAEWAGRTEHGKRVVLPRRPLPQLQFGELLPPPLSRSVGAAAGGAATGGGGVARGGGGEAGGGGGCGVADVAPGDYVAVRVTHALSANTLRAEPLAKCGIARFAAASGGAGGGAV</sequence>
<dbReference type="NCBIfam" id="TIGR00089">
    <property type="entry name" value="MiaB/RimO family radical SAM methylthiotransferase"/>
    <property type="match status" value="1"/>
</dbReference>
<dbReference type="PROSITE" id="PS50926">
    <property type="entry name" value="TRAM"/>
    <property type="match status" value="1"/>
</dbReference>
<comment type="cofactor">
    <cofactor evidence="1">
        <name>[4Fe-4S] cluster</name>
        <dbReference type="ChEBI" id="CHEBI:49883"/>
    </cofactor>
</comment>
<dbReference type="AlphaFoldDB" id="A0A0D3J1F2"/>
<dbReference type="PROSITE" id="PS01278">
    <property type="entry name" value="MTTASE_RADICAL"/>
    <property type="match status" value="1"/>
</dbReference>
<evidence type="ECO:0000256" key="2">
    <source>
        <dbReference type="ARBA" id="ARBA00009815"/>
    </source>
</evidence>
<dbReference type="InterPro" id="IPR020612">
    <property type="entry name" value="Methylthiotransferase_CS"/>
</dbReference>
<dbReference type="Gene3D" id="3.40.50.12160">
    <property type="entry name" value="Methylthiotransferase, N-terminal domain"/>
    <property type="match status" value="1"/>
</dbReference>
<feature type="domain" description="Radical SAM core" evidence="10">
    <location>
        <begin position="223"/>
        <end position="480"/>
    </location>
</feature>
<dbReference type="Proteomes" id="UP000013827">
    <property type="component" value="Unassembled WGS sequence"/>
</dbReference>
<keyword evidence="6" id="KW-0408">Iron</keyword>
<dbReference type="GO" id="GO:0046872">
    <property type="term" value="F:metal ion binding"/>
    <property type="evidence" value="ECO:0007669"/>
    <property type="project" value="UniProtKB-KW"/>
</dbReference>
<feature type="domain" description="TRAM" evidence="8">
    <location>
        <begin position="483"/>
        <end position="597"/>
    </location>
</feature>
<reference evidence="12" key="1">
    <citation type="journal article" date="2013" name="Nature">
        <title>Pan genome of the phytoplankton Emiliania underpins its global distribution.</title>
        <authorList>
            <person name="Read B.A."/>
            <person name="Kegel J."/>
            <person name="Klute M.J."/>
            <person name="Kuo A."/>
            <person name="Lefebvre S.C."/>
            <person name="Maumus F."/>
            <person name="Mayer C."/>
            <person name="Miller J."/>
            <person name="Monier A."/>
            <person name="Salamov A."/>
            <person name="Young J."/>
            <person name="Aguilar M."/>
            <person name="Claverie J.M."/>
            <person name="Frickenhaus S."/>
            <person name="Gonzalez K."/>
            <person name="Herman E.K."/>
            <person name="Lin Y.C."/>
            <person name="Napier J."/>
            <person name="Ogata H."/>
            <person name="Sarno A.F."/>
            <person name="Shmutz J."/>
            <person name="Schroeder D."/>
            <person name="de Vargas C."/>
            <person name="Verret F."/>
            <person name="von Dassow P."/>
            <person name="Valentin K."/>
            <person name="Van de Peer Y."/>
            <person name="Wheeler G."/>
            <person name="Dacks J.B."/>
            <person name="Delwiche C.F."/>
            <person name="Dyhrman S.T."/>
            <person name="Glockner G."/>
            <person name="John U."/>
            <person name="Richards T."/>
            <person name="Worden A.Z."/>
            <person name="Zhang X."/>
            <person name="Grigoriev I.V."/>
            <person name="Allen A.E."/>
            <person name="Bidle K."/>
            <person name="Borodovsky M."/>
            <person name="Bowler C."/>
            <person name="Brownlee C."/>
            <person name="Cock J.M."/>
            <person name="Elias M."/>
            <person name="Gladyshev V.N."/>
            <person name="Groth M."/>
            <person name="Guda C."/>
            <person name="Hadaegh A."/>
            <person name="Iglesias-Rodriguez M.D."/>
            <person name="Jenkins J."/>
            <person name="Jones B.M."/>
            <person name="Lawson T."/>
            <person name="Leese F."/>
            <person name="Lindquist E."/>
            <person name="Lobanov A."/>
            <person name="Lomsadze A."/>
            <person name="Malik S.B."/>
            <person name="Marsh M.E."/>
            <person name="Mackinder L."/>
            <person name="Mock T."/>
            <person name="Mueller-Roeber B."/>
            <person name="Pagarete A."/>
            <person name="Parker M."/>
            <person name="Probert I."/>
            <person name="Quesneville H."/>
            <person name="Raines C."/>
            <person name="Rensing S.A."/>
            <person name="Riano-Pachon D.M."/>
            <person name="Richier S."/>
            <person name="Rokitta S."/>
            <person name="Shiraiwa Y."/>
            <person name="Soanes D.M."/>
            <person name="van der Giezen M."/>
            <person name="Wahlund T.M."/>
            <person name="Williams B."/>
            <person name="Wilson W."/>
            <person name="Wolfe G."/>
            <person name="Wurch L.L."/>
        </authorList>
    </citation>
    <scope>NUCLEOTIDE SEQUENCE</scope>
</reference>
<evidence type="ECO:0000259" key="10">
    <source>
        <dbReference type="PROSITE" id="PS51918"/>
    </source>
</evidence>
<keyword evidence="7" id="KW-0411">Iron-sulfur</keyword>
<dbReference type="SFLD" id="SFLDG01061">
    <property type="entry name" value="methylthiotransferase"/>
    <property type="match status" value="1"/>
</dbReference>
<dbReference type="InterPro" id="IPR013848">
    <property type="entry name" value="Methylthiotransferase_N"/>
</dbReference>
<dbReference type="PROSITE" id="PS51918">
    <property type="entry name" value="RADICAL_SAM"/>
    <property type="match status" value="1"/>
</dbReference>
<evidence type="ECO:0000256" key="3">
    <source>
        <dbReference type="ARBA" id="ARBA00022485"/>
    </source>
</evidence>
<keyword evidence="12" id="KW-1185">Reference proteome</keyword>
<dbReference type="InterPro" id="IPR006638">
    <property type="entry name" value="Elp3/MiaA/NifB-like_rSAM"/>
</dbReference>
<accession>A0A0D3J1F2</accession>
<reference evidence="11" key="2">
    <citation type="submission" date="2024-10" db="UniProtKB">
        <authorList>
            <consortium name="EnsemblProtists"/>
        </authorList>
    </citation>
    <scope>IDENTIFICATION</scope>
</reference>
<dbReference type="SFLD" id="SFLDS00029">
    <property type="entry name" value="Radical_SAM"/>
    <property type="match status" value="1"/>
</dbReference>
<name>A0A0D3J1F2_EMIH1</name>
<evidence type="ECO:0000259" key="8">
    <source>
        <dbReference type="PROSITE" id="PS50926"/>
    </source>
</evidence>
<evidence type="ECO:0000256" key="4">
    <source>
        <dbReference type="ARBA" id="ARBA00022691"/>
    </source>
</evidence>
<dbReference type="InterPro" id="IPR007197">
    <property type="entry name" value="rSAM"/>
</dbReference>
<dbReference type="PANTHER" id="PTHR43020">
    <property type="entry name" value="CDK5 REGULATORY SUBUNIT-ASSOCIATED PROTEIN 1"/>
    <property type="match status" value="1"/>
</dbReference>
<evidence type="ECO:0000259" key="9">
    <source>
        <dbReference type="PROSITE" id="PS51449"/>
    </source>
</evidence>
<dbReference type="InterPro" id="IPR058240">
    <property type="entry name" value="rSAM_sf"/>
</dbReference>
<dbReference type="GO" id="GO:0005829">
    <property type="term" value="C:cytosol"/>
    <property type="evidence" value="ECO:0007669"/>
    <property type="project" value="TreeGrafter"/>
</dbReference>
<dbReference type="GO" id="GO:0051539">
    <property type="term" value="F:4 iron, 4 sulfur cluster binding"/>
    <property type="evidence" value="ECO:0007669"/>
    <property type="project" value="UniProtKB-KW"/>
</dbReference>
<dbReference type="InterPro" id="IPR005839">
    <property type="entry name" value="Methylthiotransferase"/>
</dbReference>
<dbReference type="STRING" id="2903.R1C581"/>
<dbReference type="InterPro" id="IPR002792">
    <property type="entry name" value="TRAM_dom"/>
</dbReference>
<dbReference type="eggNOG" id="KOG2492">
    <property type="taxonomic scope" value="Eukaryota"/>
</dbReference>
<evidence type="ECO:0000313" key="11">
    <source>
        <dbReference type="EnsemblProtists" id="EOD17337"/>
    </source>
</evidence>
<dbReference type="Pfam" id="PF00919">
    <property type="entry name" value="UPF0004"/>
    <property type="match status" value="1"/>
</dbReference>
<organism evidence="11 12">
    <name type="scientific">Emiliania huxleyi (strain CCMP1516)</name>
    <dbReference type="NCBI Taxonomy" id="280463"/>
    <lineage>
        <taxon>Eukaryota</taxon>
        <taxon>Haptista</taxon>
        <taxon>Haptophyta</taxon>
        <taxon>Prymnesiophyceae</taxon>
        <taxon>Isochrysidales</taxon>
        <taxon>Noelaerhabdaceae</taxon>
        <taxon>Emiliania</taxon>
    </lineage>
</organism>
<dbReference type="HOGENOM" id="CLU_018697_2_1_1"/>
<feature type="domain" description="MTTase N-terminal" evidence="9">
    <location>
        <begin position="71"/>
        <end position="199"/>
    </location>
</feature>
<evidence type="ECO:0000313" key="12">
    <source>
        <dbReference type="Proteomes" id="UP000013827"/>
    </source>
</evidence>
<evidence type="ECO:0000256" key="6">
    <source>
        <dbReference type="ARBA" id="ARBA00023004"/>
    </source>
</evidence>
<dbReference type="PaxDb" id="2903-EOD17337"/>
<dbReference type="GO" id="GO:0005739">
    <property type="term" value="C:mitochondrion"/>
    <property type="evidence" value="ECO:0007669"/>
    <property type="project" value="TreeGrafter"/>
</dbReference>
<dbReference type="OMA" id="CEHFHIP"/>
<dbReference type="Gene3D" id="3.80.30.20">
    <property type="entry name" value="tm_1862 like domain"/>
    <property type="match status" value="1"/>
</dbReference>
<dbReference type="RefSeq" id="XP_005769766.1">
    <property type="nucleotide sequence ID" value="XM_005769709.1"/>
</dbReference>
<dbReference type="InterPro" id="IPR023404">
    <property type="entry name" value="rSAM_horseshoe"/>
</dbReference>
<comment type="similarity">
    <text evidence="2">Belongs to the methylthiotransferase family. MiaB subfamily.</text>
</comment>
<dbReference type="SFLD" id="SFLDF00273">
    <property type="entry name" value="(dimethylallyl)adenosine_tRNA"/>
    <property type="match status" value="1"/>
</dbReference>
<keyword evidence="4" id="KW-0949">S-adenosyl-L-methionine</keyword>
<evidence type="ECO:0000256" key="1">
    <source>
        <dbReference type="ARBA" id="ARBA00001966"/>
    </source>
</evidence>
<dbReference type="KEGG" id="ehx:EMIHUDRAFT_416037"/>
<evidence type="ECO:0000256" key="5">
    <source>
        <dbReference type="ARBA" id="ARBA00022723"/>
    </source>
</evidence>
<keyword evidence="5" id="KW-0479">Metal-binding</keyword>
<dbReference type="FunFam" id="3.40.50.12160:FF:000003">
    <property type="entry name" value="CDK5 regulatory subunit-associated protein 1"/>
    <property type="match status" value="1"/>
</dbReference>
<dbReference type="EnsemblProtists" id="EOD17337">
    <property type="protein sequence ID" value="EOD17337"/>
    <property type="gene ID" value="EMIHUDRAFT_416037"/>
</dbReference>
<dbReference type="GeneID" id="17263487"/>
<dbReference type="PANTHER" id="PTHR43020:SF2">
    <property type="entry name" value="MITOCHONDRIAL TRNA METHYLTHIOTRANSFERASE CDK5RAP1"/>
    <property type="match status" value="1"/>
</dbReference>
<dbReference type="SMART" id="SM00729">
    <property type="entry name" value="Elp3"/>
    <property type="match status" value="1"/>
</dbReference>
<proteinExistence type="inferred from homology"/>